<dbReference type="Gene3D" id="3.40.50.720">
    <property type="entry name" value="NAD(P)-binding Rossmann-like Domain"/>
    <property type="match status" value="1"/>
</dbReference>
<protein>
    <submittedName>
        <fullName evidence="2">SDR family oxidoreductase</fullName>
    </submittedName>
</protein>
<proteinExistence type="inferred from homology"/>
<dbReference type="InterPro" id="IPR050259">
    <property type="entry name" value="SDR"/>
</dbReference>
<dbReference type="EMBL" id="BAABAQ010000011">
    <property type="protein sequence ID" value="GAA4200831.1"/>
    <property type="molecule type" value="Genomic_DNA"/>
</dbReference>
<reference evidence="3" key="1">
    <citation type="journal article" date="2019" name="Int. J. Syst. Evol. Microbiol.">
        <title>The Global Catalogue of Microorganisms (GCM) 10K type strain sequencing project: providing services to taxonomists for standard genome sequencing and annotation.</title>
        <authorList>
            <consortium name="The Broad Institute Genomics Platform"/>
            <consortium name="The Broad Institute Genome Sequencing Center for Infectious Disease"/>
            <person name="Wu L."/>
            <person name="Ma J."/>
        </authorList>
    </citation>
    <scope>NUCLEOTIDE SEQUENCE [LARGE SCALE GENOMIC DNA]</scope>
    <source>
        <strain evidence="3">JCM 17388</strain>
    </source>
</reference>
<sequence length="275" mass="28209">MDLGLKNKVALVAGGSSGLGLATAMELAGEGAHVAIGARDRDRLAEAERSVKEVARGRVHVTSVDVTDGDAARRWVDEVAADFGALHIVLVSGGSPPIGTASRFEPADYQAAVDKVLSPAIALALAALPHLRAARWGRLLFVASETASVPIAQLALSGVTRAAIVRFAQSLASELGRDGITVNVLAPGTTRTPPVERAAVRLAVDGDVEARLRAMGDHNALGRLADPAEFAAVAAFLAGERASFVTGALHLIDGGASVVGPEPAHLTSANRDTFT</sequence>
<dbReference type="RefSeq" id="WP_344920934.1">
    <property type="nucleotide sequence ID" value="NZ_BAABAQ010000011.1"/>
</dbReference>
<dbReference type="PANTHER" id="PTHR42879:SF6">
    <property type="entry name" value="NADPH-DEPENDENT REDUCTASE BACG"/>
    <property type="match status" value="1"/>
</dbReference>
<evidence type="ECO:0000313" key="2">
    <source>
        <dbReference type="EMBL" id="GAA4200831.1"/>
    </source>
</evidence>
<dbReference type="SUPFAM" id="SSF51735">
    <property type="entry name" value="NAD(P)-binding Rossmann-fold domains"/>
    <property type="match status" value="1"/>
</dbReference>
<comment type="caution">
    <text evidence="2">The sequence shown here is derived from an EMBL/GenBank/DDBJ whole genome shotgun (WGS) entry which is preliminary data.</text>
</comment>
<organism evidence="2 3">
    <name type="scientific">Streptosporangium oxazolinicum</name>
    <dbReference type="NCBI Taxonomy" id="909287"/>
    <lineage>
        <taxon>Bacteria</taxon>
        <taxon>Bacillati</taxon>
        <taxon>Actinomycetota</taxon>
        <taxon>Actinomycetes</taxon>
        <taxon>Streptosporangiales</taxon>
        <taxon>Streptosporangiaceae</taxon>
        <taxon>Streptosporangium</taxon>
    </lineage>
</organism>
<accession>A0ABP8B916</accession>
<comment type="similarity">
    <text evidence="1">Belongs to the short-chain dehydrogenases/reductases (SDR) family.</text>
</comment>
<dbReference type="InterPro" id="IPR002347">
    <property type="entry name" value="SDR_fam"/>
</dbReference>
<name>A0ABP8B916_9ACTN</name>
<dbReference type="Pfam" id="PF13561">
    <property type="entry name" value="adh_short_C2"/>
    <property type="match status" value="1"/>
</dbReference>
<dbReference type="PANTHER" id="PTHR42879">
    <property type="entry name" value="3-OXOACYL-(ACYL-CARRIER-PROTEIN) REDUCTASE"/>
    <property type="match status" value="1"/>
</dbReference>
<gene>
    <name evidence="2" type="ORF">GCM10022252_54640</name>
</gene>
<dbReference type="PRINTS" id="PR00081">
    <property type="entry name" value="GDHRDH"/>
</dbReference>
<dbReference type="InterPro" id="IPR036291">
    <property type="entry name" value="NAD(P)-bd_dom_sf"/>
</dbReference>
<keyword evidence="3" id="KW-1185">Reference proteome</keyword>
<evidence type="ECO:0000256" key="1">
    <source>
        <dbReference type="ARBA" id="ARBA00006484"/>
    </source>
</evidence>
<dbReference type="Proteomes" id="UP001501251">
    <property type="component" value="Unassembled WGS sequence"/>
</dbReference>
<evidence type="ECO:0000313" key="3">
    <source>
        <dbReference type="Proteomes" id="UP001501251"/>
    </source>
</evidence>